<evidence type="ECO:0000256" key="3">
    <source>
        <dbReference type="ARBA" id="ARBA00022763"/>
    </source>
</evidence>
<dbReference type="GO" id="GO:0033063">
    <property type="term" value="C:Rad51B-Rad51C-Rad51D-XRCC2 complex"/>
    <property type="evidence" value="ECO:0007669"/>
    <property type="project" value="TreeGrafter"/>
</dbReference>
<dbReference type="SUPFAM" id="SSF52540">
    <property type="entry name" value="P-loop containing nucleoside triphosphate hydrolases"/>
    <property type="match status" value="1"/>
</dbReference>
<keyword evidence="4" id="KW-0067">ATP-binding</keyword>
<dbReference type="EMBL" id="UYYF01004431">
    <property type="protein sequence ID" value="VDN03997.1"/>
    <property type="molecule type" value="Genomic_DNA"/>
</dbReference>
<comment type="subcellular location">
    <subcellularLocation>
        <location evidence="1">Nucleus</location>
    </subcellularLocation>
</comment>
<dbReference type="Pfam" id="PF08423">
    <property type="entry name" value="Rad51"/>
    <property type="match status" value="1"/>
</dbReference>
<protein>
    <recommendedName>
        <fullName evidence="7">DNA repair protein RAD51 homolog 3</fullName>
    </recommendedName>
</protein>
<evidence type="ECO:0000313" key="11">
    <source>
        <dbReference type="WBParaSite" id="TCLT_0000663901-mRNA-1"/>
    </source>
</evidence>
<sequence length="174" mass="19449">MEFTNALDLYKIEQKDELLETGLPSLDGIFGGGIPPSTFLEIVGLSAAGKSQFCMQLAVHIQKNRKKKGSVYVDTEGGFRTKRICHMATSVTGLEPSESLKHIRVSRCRDLIELMRTIYQLESLVQQNPDIGLIIVDSVAMLLRGENDYALRCRLEISRVLSKLAASYRLVVNF</sequence>
<evidence type="ECO:0000256" key="1">
    <source>
        <dbReference type="ARBA" id="ARBA00004123"/>
    </source>
</evidence>
<keyword evidence="5" id="KW-0234">DNA repair</keyword>
<dbReference type="PANTHER" id="PTHR46239">
    <property type="entry name" value="DNA REPAIR PROTEIN RAD51 HOMOLOG 3 RAD51C"/>
    <property type="match status" value="1"/>
</dbReference>
<dbReference type="InterPro" id="IPR052093">
    <property type="entry name" value="HR_Repair_Mediator"/>
</dbReference>
<dbReference type="InterPro" id="IPR020588">
    <property type="entry name" value="RecA_ATP-bd"/>
</dbReference>
<dbReference type="GO" id="GO:0000400">
    <property type="term" value="F:four-way junction DNA binding"/>
    <property type="evidence" value="ECO:0007669"/>
    <property type="project" value="TreeGrafter"/>
</dbReference>
<keyword evidence="10" id="KW-1185">Reference proteome</keyword>
<dbReference type="GO" id="GO:0033065">
    <property type="term" value="C:Rad51C-XRCC3 complex"/>
    <property type="evidence" value="ECO:0007669"/>
    <property type="project" value="TreeGrafter"/>
</dbReference>
<dbReference type="GO" id="GO:0007131">
    <property type="term" value="P:reciprocal meiotic recombination"/>
    <property type="evidence" value="ECO:0007669"/>
    <property type="project" value="TreeGrafter"/>
</dbReference>
<dbReference type="GO" id="GO:0005657">
    <property type="term" value="C:replication fork"/>
    <property type="evidence" value="ECO:0007669"/>
    <property type="project" value="TreeGrafter"/>
</dbReference>
<dbReference type="WBParaSite" id="TCLT_0000663901-mRNA-1">
    <property type="protein sequence ID" value="TCLT_0000663901-mRNA-1"/>
    <property type="gene ID" value="TCLT_0000663901"/>
</dbReference>
<organism evidence="11">
    <name type="scientific">Thelazia callipaeda</name>
    <name type="common">Oriental eyeworm</name>
    <name type="synonym">Parasitic nematode</name>
    <dbReference type="NCBI Taxonomy" id="103827"/>
    <lineage>
        <taxon>Eukaryota</taxon>
        <taxon>Metazoa</taxon>
        <taxon>Ecdysozoa</taxon>
        <taxon>Nematoda</taxon>
        <taxon>Chromadorea</taxon>
        <taxon>Rhabditida</taxon>
        <taxon>Spirurina</taxon>
        <taxon>Spiruromorpha</taxon>
        <taxon>Thelazioidea</taxon>
        <taxon>Thelaziidae</taxon>
        <taxon>Thelazia</taxon>
    </lineage>
</organism>
<keyword evidence="3" id="KW-0227">DNA damage</keyword>
<dbReference type="GO" id="GO:0008821">
    <property type="term" value="F:crossover junction DNA endonuclease activity"/>
    <property type="evidence" value="ECO:0007669"/>
    <property type="project" value="TreeGrafter"/>
</dbReference>
<dbReference type="GO" id="GO:0140664">
    <property type="term" value="F:ATP-dependent DNA damage sensor activity"/>
    <property type="evidence" value="ECO:0007669"/>
    <property type="project" value="InterPro"/>
</dbReference>
<dbReference type="GO" id="GO:0005524">
    <property type="term" value="F:ATP binding"/>
    <property type="evidence" value="ECO:0007669"/>
    <property type="project" value="UniProtKB-KW"/>
</dbReference>
<dbReference type="Proteomes" id="UP000276776">
    <property type="component" value="Unassembled WGS sequence"/>
</dbReference>
<evidence type="ECO:0000256" key="4">
    <source>
        <dbReference type="ARBA" id="ARBA00022840"/>
    </source>
</evidence>
<dbReference type="InterPro" id="IPR013632">
    <property type="entry name" value="Rad51_C"/>
</dbReference>
<evidence type="ECO:0000256" key="6">
    <source>
        <dbReference type="ARBA" id="ARBA00023242"/>
    </source>
</evidence>
<dbReference type="GO" id="GO:0000707">
    <property type="term" value="P:meiotic DNA recombinase assembly"/>
    <property type="evidence" value="ECO:0007669"/>
    <property type="project" value="TreeGrafter"/>
</dbReference>
<dbReference type="PANTHER" id="PTHR46239:SF1">
    <property type="entry name" value="DNA REPAIR PROTEIN RAD51 HOMOLOG 3"/>
    <property type="match status" value="1"/>
</dbReference>
<dbReference type="InterPro" id="IPR027417">
    <property type="entry name" value="P-loop_NTPase"/>
</dbReference>
<evidence type="ECO:0000256" key="7">
    <source>
        <dbReference type="ARBA" id="ARBA00040674"/>
    </source>
</evidence>
<keyword evidence="6" id="KW-0539">Nucleus</keyword>
<evidence type="ECO:0000256" key="5">
    <source>
        <dbReference type="ARBA" id="ARBA00023204"/>
    </source>
</evidence>
<evidence type="ECO:0000259" key="8">
    <source>
        <dbReference type="PROSITE" id="PS50162"/>
    </source>
</evidence>
<evidence type="ECO:0000313" key="10">
    <source>
        <dbReference type="Proteomes" id="UP000276776"/>
    </source>
</evidence>
<feature type="domain" description="RecA family profile 1" evidence="8">
    <location>
        <begin position="15"/>
        <end position="174"/>
    </location>
</feature>
<reference evidence="9 10" key="2">
    <citation type="submission" date="2018-11" db="EMBL/GenBank/DDBJ databases">
        <authorList>
            <consortium name="Pathogen Informatics"/>
        </authorList>
    </citation>
    <scope>NUCLEOTIDE SEQUENCE [LARGE SCALE GENOMIC DNA]</scope>
</reference>
<accession>A0A0N5D1B9</accession>
<evidence type="ECO:0000313" key="9">
    <source>
        <dbReference type="EMBL" id="VDN03997.1"/>
    </source>
</evidence>
<dbReference type="PROSITE" id="PS50162">
    <property type="entry name" value="RECA_2"/>
    <property type="match status" value="1"/>
</dbReference>
<gene>
    <name evidence="9" type="ORF">TCLT_LOCUS6628</name>
</gene>
<keyword evidence="2" id="KW-0547">Nucleotide-binding</keyword>
<dbReference type="OrthoDB" id="10063861at2759"/>
<dbReference type="AlphaFoldDB" id="A0A0N5D1B9"/>
<name>A0A0N5D1B9_THECL</name>
<proteinExistence type="predicted"/>
<dbReference type="Gene3D" id="3.40.50.300">
    <property type="entry name" value="P-loop containing nucleotide triphosphate hydrolases"/>
    <property type="match status" value="1"/>
</dbReference>
<evidence type="ECO:0000256" key="2">
    <source>
        <dbReference type="ARBA" id="ARBA00022741"/>
    </source>
</evidence>
<reference evidence="11" key="1">
    <citation type="submission" date="2017-02" db="UniProtKB">
        <authorList>
            <consortium name="WormBaseParasite"/>
        </authorList>
    </citation>
    <scope>IDENTIFICATION</scope>
</reference>
<dbReference type="STRING" id="103827.A0A0N5D1B9"/>